<organism evidence="3 4">
    <name type="scientific">Ligilactobacillus acidipiscis DSM 15836</name>
    <dbReference type="NCBI Taxonomy" id="1423716"/>
    <lineage>
        <taxon>Bacteria</taxon>
        <taxon>Bacillati</taxon>
        <taxon>Bacillota</taxon>
        <taxon>Bacilli</taxon>
        <taxon>Lactobacillales</taxon>
        <taxon>Lactobacillaceae</taxon>
        <taxon>Ligilactobacillus</taxon>
    </lineage>
</organism>
<dbReference type="EMBL" id="AZFI01000076">
    <property type="protein sequence ID" value="KRM27065.1"/>
    <property type="molecule type" value="Genomic_DNA"/>
</dbReference>
<keyword evidence="2" id="KW-1005">Bacterial flagellum biogenesis</keyword>
<name>A0ABR5PLR4_9LACO</name>
<dbReference type="Proteomes" id="UP000051217">
    <property type="component" value="Unassembled WGS sequence"/>
</dbReference>
<protein>
    <submittedName>
        <fullName evidence="3">Flagellar basal body rod modification protein</fullName>
    </submittedName>
</protein>
<dbReference type="Pfam" id="PF03963">
    <property type="entry name" value="FlgD"/>
    <property type="match status" value="1"/>
</dbReference>
<comment type="caution">
    <text evidence="3">The sequence shown here is derived from an EMBL/GenBank/DDBJ whole genome shotgun (WGS) entry which is preliminary data.</text>
</comment>
<gene>
    <name evidence="3" type="ORF">FC65_GL002036</name>
</gene>
<keyword evidence="3" id="KW-0969">Cilium</keyword>
<keyword evidence="3" id="KW-0966">Cell projection</keyword>
<keyword evidence="4" id="KW-1185">Reference proteome</keyword>
<comment type="similarity">
    <text evidence="1">Belongs to the FlgD family.</text>
</comment>
<keyword evidence="3" id="KW-0282">Flagellum</keyword>
<evidence type="ECO:0000313" key="4">
    <source>
        <dbReference type="Proteomes" id="UP000051217"/>
    </source>
</evidence>
<proteinExistence type="inferred from homology"/>
<dbReference type="InterPro" id="IPR005648">
    <property type="entry name" value="FlgD"/>
</dbReference>
<sequence>MIKGGIYFMDNLSGVQANSLGSSSEITKSTSQNDAAKNALGLSMDDFLKILATSMSNPSMTGDGDSNSSGTDYISQMAQFATLQELNNMSTMMNNSLLLGQQQQAFNLMGKDVTVVDEQGNEKQGRVDKVNFTGGIAKLTVNGTEYEMGAIKEVREPKD</sequence>
<evidence type="ECO:0000313" key="3">
    <source>
        <dbReference type="EMBL" id="KRM27065.1"/>
    </source>
</evidence>
<evidence type="ECO:0000256" key="1">
    <source>
        <dbReference type="ARBA" id="ARBA00010577"/>
    </source>
</evidence>
<reference evidence="3 4" key="1">
    <citation type="journal article" date="2015" name="Genome Announc.">
        <title>Expanding the biotechnology potential of lactobacilli through comparative genomics of 213 strains and associated genera.</title>
        <authorList>
            <person name="Sun Z."/>
            <person name="Harris H.M."/>
            <person name="McCann A."/>
            <person name="Guo C."/>
            <person name="Argimon S."/>
            <person name="Zhang W."/>
            <person name="Yang X."/>
            <person name="Jeffery I.B."/>
            <person name="Cooney J.C."/>
            <person name="Kagawa T.F."/>
            <person name="Liu W."/>
            <person name="Song Y."/>
            <person name="Salvetti E."/>
            <person name="Wrobel A."/>
            <person name="Rasinkangas P."/>
            <person name="Parkhill J."/>
            <person name="Rea M.C."/>
            <person name="O'Sullivan O."/>
            <person name="Ritari J."/>
            <person name="Douillard F.P."/>
            <person name="Paul Ross R."/>
            <person name="Yang R."/>
            <person name="Briner A.E."/>
            <person name="Felis G.E."/>
            <person name="de Vos W.M."/>
            <person name="Barrangou R."/>
            <person name="Klaenhammer T.R."/>
            <person name="Caufield P.W."/>
            <person name="Cui Y."/>
            <person name="Zhang H."/>
            <person name="O'Toole P.W."/>
        </authorList>
    </citation>
    <scope>NUCLEOTIDE SEQUENCE [LARGE SCALE GENOMIC DNA]</scope>
    <source>
        <strain evidence="3 4">DSM 15836</strain>
    </source>
</reference>
<accession>A0ABR5PLR4</accession>
<evidence type="ECO:0000256" key="2">
    <source>
        <dbReference type="ARBA" id="ARBA00022795"/>
    </source>
</evidence>